<feature type="region of interest" description="Disordered" evidence="2">
    <location>
        <begin position="269"/>
        <end position="343"/>
    </location>
</feature>
<accession>A0A8D9ABC9</accession>
<feature type="compositionally biased region" description="Basic and acidic residues" evidence="2">
    <location>
        <begin position="288"/>
        <end position="309"/>
    </location>
</feature>
<sequence length="343" mass="40144">MENAIMEIVEEMKKLRTDFNAEQQETRKLIEEKFSKDQEEKAEINGKIEKQDGRIYKLENGTRKRNVIVYGLTEETHENFNDLKQKIDWLFNTKMEMGIKREEIDEFFRLGKKNDSKRNRPIIVKMISSWRKTEIMMNKRKLKGTMIFIENDMNEEEMKEKRNMVTEMKDLKSKGHDAYIRGKSLIVNNVSEAGTSNNAREKNNTTGNIRDDEATTEEQDGSNIGNTTIYQTPLNTPGKRNVSQRSPEKNTEFKLVEKIENAIKKKKIVQLQRNRSSSEGQKTLDSMIFRRQEINSKSKIDDQKNDSENKNIGYASFVYDPSEKEDNENNKVQEQTTEQTGQK</sequence>
<evidence type="ECO:0000256" key="1">
    <source>
        <dbReference type="SAM" id="Coils"/>
    </source>
</evidence>
<feature type="compositionally biased region" description="Polar residues" evidence="2">
    <location>
        <begin position="271"/>
        <end position="284"/>
    </location>
</feature>
<feature type="compositionally biased region" description="Basic and acidic residues" evidence="2">
    <location>
        <begin position="199"/>
        <end position="213"/>
    </location>
</feature>
<dbReference type="AlphaFoldDB" id="A0A8D9ABC9"/>
<feature type="compositionally biased region" description="Basic and acidic residues" evidence="2">
    <location>
        <begin position="321"/>
        <end position="331"/>
    </location>
</feature>
<proteinExistence type="predicted"/>
<organism evidence="3">
    <name type="scientific">Cacopsylla melanoneura</name>
    <dbReference type="NCBI Taxonomy" id="428564"/>
    <lineage>
        <taxon>Eukaryota</taxon>
        <taxon>Metazoa</taxon>
        <taxon>Ecdysozoa</taxon>
        <taxon>Arthropoda</taxon>
        <taxon>Hexapoda</taxon>
        <taxon>Insecta</taxon>
        <taxon>Pterygota</taxon>
        <taxon>Neoptera</taxon>
        <taxon>Paraneoptera</taxon>
        <taxon>Hemiptera</taxon>
        <taxon>Sternorrhyncha</taxon>
        <taxon>Psylloidea</taxon>
        <taxon>Psyllidae</taxon>
        <taxon>Psyllinae</taxon>
        <taxon>Cacopsylla</taxon>
    </lineage>
</organism>
<reference evidence="3" key="1">
    <citation type="submission" date="2021-05" db="EMBL/GenBank/DDBJ databases">
        <authorList>
            <person name="Alioto T."/>
            <person name="Alioto T."/>
            <person name="Gomez Garrido J."/>
        </authorList>
    </citation>
    <scope>NUCLEOTIDE SEQUENCE</scope>
</reference>
<feature type="region of interest" description="Disordered" evidence="2">
    <location>
        <begin position="191"/>
        <end position="253"/>
    </location>
</feature>
<dbReference type="Gene3D" id="3.30.70.1820">
    <property type="entry name" value="L1 transposable element, RRM domain"/>
    <property type="match status" value="1"/>
</dbReference>
<dbReference type="EMBL" id="HBUF01563052">
    <property type="protein sequence ID" value="CAG6763263.1"/>
    <property type="molecule type" value="Transcribed_RNA"/>
</dbReference>
<feature type="compositionally biased region" description="Polar residues" evidence="2">
    <location>
        <begin position="221"/>
        <end position="235"/>
    </location>
</feature>
<feature type="coiled-coil region" evidence="1">
    <location>
        <begin position="5"/>
        <end position="32"/>
    </location>
</feature>
<evidence type="ECO:0000313" key="3">
    <source>
        <dbReference type="EMBL" id="CAG6763263.1"/>
    </source>
</evidence>
<name>A0A8D9ABC9_9HEMI</name>
<feature type="compositionally biased region" description="Polar residues" evidence="2">
    <location>
        <begin position="332"/>
        <end position="343"/>
    </location>
</feature>
<keyword evidence="1" id="KW-0175">Coiled coil</keyword>
<evidence type="ECO:0000256" key="2">
    <source>
        <dbReference type="SAM" id="MobiDB-lite"/>
    </source>
</evidence>
<protein>
    <submittedName>
        <fullName evidence="3">Uncharacterized protein</fullName>
    </submittedName>
</protein>
<dbReference type="EMBL" id="HBUF01563051">
    <property type="protein sequence ID" value="CAG6763261.1"/>
    <property type="molecule type" value="Transcribed_RNA"/>
</dbReference>